<dbReference type="EMBL" id="CAJNRF010002404">
    <property type="protein sequence ID" value="CAF2038111.1"/>
    <property type="molecule type" value="Genomic_DNA"/>
</dbReference>
<sequence length="101" mass="11909">MPNSYEPPQFFVDWMIKYPVQVKEATANTQGWENTPVFPRGTSFVLVKIHHKNFYQGENGHFYIEDTQHTKPPHYEVYNNKHDAEAGKRTRAVYWSGQPRP</sequence>
<accession>A0A816NQ27</accession>
<evidence type="ECO:0000313" key="1">
    <source>
        <dbReference type="EMBL" id="CAF2038111.1"/>
    </source>
</evidence>
<feature type="non-terminal residue" evidence="1">
    <location>
        <position position="1"/>
    </location>
</feature>
<protein>
    <submittedName>
        <fullName evidence="1">Uncharacterized protein</fullName>
    </submittedName>
</protein>
<gene>
    <name evidence="1" type="ORF">WKI299_LOCUS7887</name>
</gene>
<reference evidence="1" key="1">
    <citation type="submission" date="2021-02" db="EMBL/GenBank/DDBJ databases">
        <authorList>
            <person name="Nowell W R."/>
        </authorList>
    </citation>
    <scope>NUCLEOTIDE SEQUENCE</scope>
</reference>
<name>A0A816NQ27_9BILA</name>
<comment type="caution">
    <text evidence="1">The sequence shown here is derived from an EMBL/GenBank/DDBJ whole genome shotgun (WGS) entry which is preliminary data.</text>
</comment>
<evidence type="ECO:0000313" key="2">
    <source>
        <dbReference type="Proteomes" id="UP000663856"/>
    </source>
</evidence>
<dbReference type="AlphaFoldDB" id="A0A816NQ27"/>
<dbReference type="Proteomes" id="UP000663856">
    <property type="component" value="Unassembled WGS sequence"/>
</dbReference>
<organism evidence="1 2">
    <name type="scientific">Rotaria magnacalcarata</name>
    <dbReference type="NCBI Taxonomy" id="392030"/>
    <lineage>
        <taxon>Eukaryota</taxon>
        <taxon>Metazoa</taxon>
        <taxon>Spiralia</taxon>
        <taxon>Gnathifera</taxon>
        <taxon>Rotifera</taxon>
        <taxon>Eurotatoria</taxon>
        <taxon>Bdelloidea</taxon>
        <taxon>Philodinida</taxon>
        <taxon>Philodinidae</taxon>
        <taxon>Rotaria</taxon>
    </lineage>
</organism>
<proteinExistence type="predicted"/>